<evidence type="ECO:0000256" key="1">
    <source>
        <dbReference type="ARBA" id="ARBA00004651"/>
    </source>
</evidence>
<comment type="caution">
    <text evidence="9">The sequence shown here is derived from an EMBL/GenBank/DDBJ whole genome shotgun (WGS) entry which is preliminary data.</text>
</comment>
<comment type="similarity">
    <text evidence="7">Belongs to the binding-protein-dependent transport system permease family.</text>
</comment>
<feature type="transmembrane region" description="Helical" evidence="7">
    <location>
        <begin position="118"/>
        <end position="137"/>
    </location>
</feature>
<evidence type="ECO:0000313" key="9">
    <source>
        <dbReference type="EMBL" id="TKI70795.1"/>
    </source>
</evidence>
<dbReference type="AlphaFoldDB" id="A0A4U2Z9W7"/>
<proteinExistence type="inferred from homology"/>
<dbReference type="InterPro" id="IPR000515">
    <property type="entry name" value="MetI-like"/>
</dbReference>
<dbReference type="RefSeq" id="WP_107894185.1">
    <property type="nucleotide sequence ID" value="NZ_PYWM01000002.1"/>
</dbReference>
<sequence>MQVVTSRSKKRFVHKQSILAYSLLLPSVAIIAMFMFWPFLYTIYLSFFDWNMISLTKNFVGLQNYIDVLKDPITYKVLLNTALYILILLVFNFTISYIFAFVLNFFVGKMDGFYKSAFFLPSFISLVVGSILFTWLLNPVSGPVAIVMGWIGLSMPIWSKSEGWIIVVITLITSWKIFGYNFILLYASINGISREIIEAARLDNVPLWKIFFHIIGPMSSATGIYVFIITIVQGLQFSFTPIKIIAQGGPNYASSNAIYHAYHEAFVLYRTGHSAALSILTMAIFVVLLIVEFKYVERGIYYENK</sequence>
<feature type="transmembrane region" description="Helical" evidence="7">
    <location>
        <begin position="210"/>
        <end position="232"/>
    </location>
</feature>
<dbReference type="PROSITE" id="PS50928">
    <property type="entry name" value="ABC_TM1"/>
    <property type="match status" value="1"/>
</dbReference>
<protein>
    <submittedName>
        <fullName evidence="9">Sugar ABC transporter permease</fullName>
    </submittedName>
</protein>
<evidence type="ECO:0000256" key="4">
    <source>
        <dbReference type="ARBA" id="ARBA00022692"/>
    </source>
</evidence>
<evidence type="ECO:0000256" key="5">
    <source>
        <dbReference type="ARBA" id="ARBA00022989"/>
    </source>
</evidence>
<evidence type="ECO:0000256" key="3">
    <source>
        <dbReference type="ARBA" id="ARBA00022475"/>
    </source>
</evidence>
<feature type="domain" description="ABC transmembrane type-1" evidence="8">
    <location>
        <begin position="78"/>
        <end position="292"/>
    </location>
</feature>
<keyword evidence="5 7" id="KW-1133">Transmembrane helix</keyword>
<dbReference type="PANTHER" id="PTHR30193:SF37">
    <property type="entry name" value="INNER MEMBRANE ABC TRANSPORTER PERMEASE PROTEIN YCJO"/>
    <property type="match status" value="1"/>
</dbReference>
<feature type="transmembrane region" description="Helical" evidence="7">
    <location>
        <begin position="164"/>
        <end position="189"/>
    </location>
</feature>
<dbReference type="InterPro" id="IPR035906">
    <property type="entry name" value="MetI-like_sf"/>
</dbReference>
<feature type="transmembrane region" description="Helical" evidence="7">
    <location>
        <begin position="21"/>
        <end position="44"/>
    </location>
</feature>
<keyword evidence="10" id="KW-1185">Reference proteome</keyword>
<accession>A0A4U2Z9W7</accession>
<evidence type="ECO:0000256" key="6">
    <source>
        <dbReference type="ARBA" id="ARBA00023136"/>
    </source>
</evidence>
<reference evidence="9 10" key="1">
    <citation type="submission" date="2019-04" db="EMBL/GenBank/DDBJ databases">
        <title>Lysinibacillus genome sequencing.</title>
        <authorList>
            <person name="Dunlap C."/>
        </authorList>
    </citation>
    <scope>NUCLEOTIDE SEQUENCE [LARGE SCALE GENOMIC DNA]</scope>
    <source>
        <strain evidence="9 10">CCTCC AB 2010389</strain>
    </source>
</reference>
<keyword evidence="4 7" id="KW-0812">Transmembrane</keyword>
<organism evidence="9 10">
    <name type="scientific">Lysinibacillus mangiferihumi</name>
    <dbReference type="NCBI Taxonomy" id="1130819"/>
    <lineage>
        <taxon>Bacteria</taxon>
        <taxon>Bacillati</taxon>
        <taxon>Bacillota</taxon>
        <taxon>Bacilli</taxon>
        <taxon>Bacillales</taxon>
        <taxon>Bacillaceae</taxon>
        <taxon>Lysinibacillus</taxon>
    </lineage>
</organism>
<dbReference type="CDD" id="cd06261">
    <property type="entry name" value="TM_PBP2"/>
    <property type="match status" value="1"/>
</dbReference>
<name>A0A4U2Z9W7_9BACI</name>
<comment type="subcellular location">
    <subcellularLocation>
        <location evidence="1 7">Cell membrane</location>
        <topology evidence="1 7">Multi-pass membrane protein</topology>
    </subcellularLocation>
</comment>
<dbReference type="Proteomes" id="UP000308744">
    <property type="component" value="Unassembled WGS sequence"/>
</dbReference>
<dbReference type="PANTHER" id="PTHR30193">
    <property type="entry name" value="ABC TRANSPORTER PERMEASE PROTEIN"/>
    <property type="match status" value="1"/>
</dbReference>
<evidence type="ECO:0000313" key="10">
    <source>
        <dbReference type="Proteomes" id="UP000308744"/>
    </source>
</evidence>
<dbReference type="EMBL" id="SZPU01000019">
    <property type="protein sequence ID" value="TKI70795.1"/>
    <property type="molecule type" value="Genomic_DNA"/>
</dbReference>
<dbReference type="Pfam" id="PF00528">
    <property type="entry name" value="BPD_transp_1"/>
    <property type="match status" value="1"/>
</dbReference>
<dbReference type="Gene3D" id="1.10.3720.10">
    <property type="entry name" value="MetI-like"/>
    <property type="match status" value="1"/>
</dbReference>
<evidence type="ECO:0000256" key="7">
    <source>
        <dbReference type="RuleBase" id="RU363032"/>
    </source>
</evidence>
<evidence type="ECO:0000259" key="8">
    <source>
        <dbReference type="PROSITE" id="PS50928"/>
    </source>
</evidence>
<gene>
    <name evidence="9" type="ORF">FC756_06790</name>
</gene>
<dbReference type="InterPro" id="IPR051393">
    <property type="entry name" value="ABC_transporter_permease"/>
</dbReference>
<keyword evidence="3" id="KW-1003">Cell membrane</keyword>
<keyword evidence="6 7" id="KW-0472">Membrane</keyword>
<evidence type="ECO:0000256" key="2">
    <source>
        <dbReference type="ARBA" id="ARBA00022448"/>
    </source>
</evidence>
<dbReference type="SUPFAM" id="SSF161098">
    <property type="entry name" value="MetI-like"/>
    <property type="match status" value="1"/>
</dbReference>
<dbReference type="GO" id="GO:0005886">
    <property type="term" value="C:plasma membrane"/>
    <property type="evidence" value="ECO:0007669"/>
    <property type="project" value="UniProtKB-SubCell"/>
</dbReference>
<keyword evidence="2 7" id="KW-0813">Transport</keyword>
<feature type="transmembrane region" description="Helical" evidence="7">
    <location>
        <begin position="82"/>
        <end position="106"/>
    </location>
</feature>
<dbReference type="GO" id="GO:0055085">
    <property type="term" value="P:transmembrane transport"/>
    <property type="evidence" value="ECO:0007669"/>
    <property type="project" value="InterPro"/>
</dbReference>
<feature type="transmembrane region" description="Helical" evidence="7">
    <location>
        <begin position="275"/>
        <end position="296"/>
    </location>
</feature>